<comment type="caution">
    <text evidence="2">The sequence shown here is derived from an EMBL/GenBank/DDBJ whole genome shotgun (WGS) entry which is preliminary data.</text>
</comment>
<dbReference type="STRING" id="1823756.A4H34_09900"/>
<evidence type="ECO:0000313" key="2">
    <source>
        <dbReference type="EMBL" id="OAP85396.1"/>
    </source>
</evidence>
<keyword evidence="3" id="KW-1185">Reference proteome</keyword>
<feature type="region of interest" description="Disordered" evidence="1">
    <location>
        <begin position="1"/>
        <end position="21"/>
    </location>
</feature>
<dbReference type="RefSeq" id="WP_064231981.1">
    <property type="nucleotide sequence ID" value="NZ_LVZK01000003.1"/>
</dbReference>
<evidence type="ECO:0000313" key="3">
    <source>
        <dbReference type="Proteomes" id="UP000078368"/>
    </source>
</evidence>
<proteinExistence type="predicted"/>
<accession>A0A179B105</accession>
<feature type="region of interest" description="Disordered" evidence="1">
    <location>
        <begin position="37"/>
        <end position="67"/>
    </location>
</feature>
<dbReference type="EMBL" id="LVZK01000003">
    <property type="protein sequence ID" value="OAP85396.1"/>
    <property type="molecule type" value="Genomic_DNA"/>
</dbReference>
<dbReference type="AlphaFoldDB" id="A0A179B105"/>
<sequence length="67" mass="7117">MEGTPIVPRIPGSEGSLGPPSRLLLEASALGVGRVLPPPHRRSTAPGVHADTAGYRMRTLRADARRH</sequence>
<dbReference type="Proteomes" id="UP000078368">
    <property type="component" value="Unassembled WGS sequence"/>
</dbReference>
<reference evidence="2 3" key="1">
    <citation type="submission" date="2016-04" db="EMBL/GenBank/DDBJ databases">
        <title>Peptidophaga gingivicola gen. nov., sp. nov., isolated from human subgingival plaque.</title>
        <authorList>
            <person name="Beall C.J."/>
            <person name="Mokrzan E.M."/>
            <person name="Griffen A.L."/>
            <person name="Leys E.J."/>
        </authorList>
    </citation>
    <scope>NUCLEOTIDE SEQUENCE [LARGE SCALE GENOMIC DNA]</scope>
    <source>
        <strain evidence="2 3">BA112</strain>
    </source>
</reference>
<gene>
    <name evidence="2" type="ORF">A4H34_09900</name>
</gene>
<evidence type="ECO:0000256" key="1">
    <source>
        <dbReference type="SAM" id="MobiDB-lite"/>
    </source>
</evidence>
<protein>
    <submittedName>
        <fullName evidence="2">Uncharacterized protein</fullName>
    </submittedName>
</protein>
<name>A0A179B105_9ACTO</name>
<organism evidence="2 3">
    <name type="scientific">Peptidiphaga gingivicola</name>
    <dbReference type="NCBI Taxonomy" id="2741497"/>
    <lineage>
        <taxon>Bacteria</taxon>
        <taxon>Bacillati</taxon>
        <taxon>Actinomycetota</taxon>
        <taxon>Actinomycetes</taxon>
        <taxon>Actinomycetales</taxon>
        <taxon>Actinomycetaceae</taxon>
        <taxon>Peptidiphaga</taxon>
    </lineage>
</organism>